<dbReference type="EMBL" id="JBIAUT010000001">
    <property type="protein sequence ID" value="MFF4215437.1"/>
    <property type="molecule type" value="Genomic_DNA"/>
</dbReference>
<evidence type="ECO:0000313" key="2">
    <source>
        <dbReference type="Proteomes" id="UP001602123"/>
    </source>
</evidence>
<sequence length="62" mass="7010">MPVPVPGGQLTDGQLGVVRRYLRYAEHPPLSYRQARADFRRIGYLGSEERILQAWGALLANE</sequence>
<reference evidence="1 2" key="1">
    <citation type="submission" date="2024-10" db="EMBL/GenBank/DDBJ databases">
        <title>The Natural Products Discovery Center: Release of the First 8490 Sequenced Strains for Exploring Actinobacteria Biosynthetic Diversity.</title>
        <authorList>
            <person name="Kalkreuter E."/>
            <person name="Kautsar S.A."/>
            <person name="Yang D."/>
            <person name="Bader C.D."/>
            <person name="Teijaro C.N."/>
            <person name="Fluegel L."/>
            <person name="Davis C.M."/>
            <person name="Simpson J.R."/>
            <person name="Lauterbach L."/>
            <person name="Steele A.D."/>
            <person name="Gui C."/>
            <person name="Meng S."/>
            <person name="Li G."/>
            <person name="Viehrig K."/>
            <person name="Ye F."/>
            <person name="Su P."/>
            <person name="Kiefer A.F."/>
            <person name="Nichols A."/>
            <person name="Cepeda A.J."/>
            <person name="Yan W."/>
            <person name="Fan B."/>
            <person name="Jiang Y."/>
            <person name="Adhikari A."/>
            <person name="Zheng C.-J."/>
            <person name="Schuster L."/>
            <person name="Cowan T.M."/>
            <person name="Smanski M.J."/>
            <person name="Chevrette M.G."/>
            <person name="De Carvalho L.P.S."/>
            <person name="Shen B."/>
        </authorList>
    </citation>
    <scope>NUCLEOTIDE SEQUENCE [LARGE SCALE GENOMIC DNA]</scope>
    <source>
        <strain evidence="1 2">NPDC001650</strain>
    </source>
</reference>
<gene>
    <name evidence="1" type="ORF">ACFYZM_04050</name>
</gene>
<proteinExistence type="predicted"/>
<protein>
    <submittedName>
        <fullName evidence="1">Uncharacterized protein</fullName>
    </submittedName>
</protein>
<organism evidence="1 2">
    <name type="scientific">Streptomyces nondiastaticus</name>
    <dbReference type="NCBI Taxonomy" id="3154512"/>
    <lineage>
        <taxon>Bacteria</taxon>
        <taxon>Bacillati</taxon>
        <taxon>Actinomycetota</taxon>
        <taxon>Actinomycetes</taxon>
        <taxon>Kitasatosporales</taxon>
        <taxon>Streptomycetaceae</taxon>
        <taxon>Streptomyces</taxon>
    </lineage>
</organism>
<dbReference type="RefSeq" id="WP_388624235.1">
    <property type="nucleotide sequence ID" value="NZ_JBIAUT010000001.1"/>
</dbReference>
<keyword evidence="2" id="KW-1185">Reference proteome</keyword>
<accession>A0ABW6TUC9</accession>
<name>A0ABW6TUC9_9ACTN</name>
<comment type="caution">
    <text evidence="1">The sequence shown here is derived from an EMBL/GenBank/DDBJ whole genome shotgun (WGS) entry which is preliminary data.</text>
</comment>
<evidence type="ECO:0000313" key="1">
    <source>
        <dbReference type="EMBL" id="MFF4215437.1"/>
    </source>
</evidence>
<dbReference type="Proteomes" id="UP001602123">
    <property type="component" value="Unassembled WGS sequence"/>
</dbReference>